<proteinExistence type="inferred from homology"/>
<protein>
    <submittedName>
        <fullName evidence="3">NAD(P)-dependent oxidoreductase</fullName>
    </submittedName>
</protein>
<organism evidence="3 4">
    <name type="scientific">Actinosynnema pretiosum subsp. pretiosum</name>
    <dbReference type="NCBI Taxonomy" id="103721"/>
    <lineage>
        <taxon>Bacteria</taxon>
        <taxon>Bacillati</taxon>
        <taxon>Actinomycetota</taxon>
        <taxon>Actinomycetes</taxon>
        <taxon>Pseudonocardiales</taxon>
        <taxon>Pseudonocardiaceae</taxon>
        <taxon>Actinosynnema</taxon>
    </lineage>
</organism>
<evidence type="ECO:0000313" key="4">
    <source>
        <dbReference type="Proteomes" id="UP000677152"/>
    </source>
</evidence>
<dbReference type="EMBL" id="CP073249">
    <property type="protein sequence ID" value="QUF03783.1"/>
    <property type="molecule type" value="Genomic_DNA"/>
</dbReference>
<reference evidence="3" key="1">
    <citation type="submission" date="2021-04" db="EMBL/GenBank/DDBJ databases">
        <title>Genomic sequence of Actinosynnema pretiosum subsp. pretiosum ATCC 31280 (C-14919).</title>
        <authorList>
            <person name="Bai L."/>
            <person name="Wang X."/>
            <person name="Xiao Y."/>
        </authorList>
    </citation>
    <scope>NUCLEOTIDE SEQUENCE</scope>
    <source>
        <strain evidence="3">ATCC 31280</strain>
    </source>
</reference>
<dbReference type="Pfam" id="PF01370">
    <property type="entry name" value="Epimerase"/>
    <property type="match status" value="1"/>
</dbReference>
<name>A0AA45R3P0_9PSEU</name>
<dbReference type="PANTHER" id="PTHR43000">
    <property type="entry name" value="DTDP-D-GLUCOSE 4,6-DEHYDRATASE-RELATED"/>
    <property type="match status" value="1"/>
</dbReference>
<dbReference type="InterPro" id="IPR001509">
    <property type="entry name" value="Epimerase_deHydtase"/>
</dbReference>
<dbReference type="Gene3D" id="3.40.50.720">
    <property type="entry name" value="NAD(P)-binding Rossmann-like Domain"/>
    <property type="match status" value="1"/>
</dbReference>
<dbReference type="SUPFAM" id="SSF51735">
    <property type="entry name" value="NAD(P)-binding Rossmann-fold domains"/>
    <property type="match status" value="1"/>
</dbReference>
<dbReference type="Proteomes" id="UP000677152">
    <property type="component" value="Chromosome"/>
</dbReference>
<accession>A0AA45R3P0</accession>
<comment type="similarity">
    <text evidence="1">Belongs to the NAD(P)-dependent epimerase/dehydratase family.</text>
</comment>
<dbReference type="AlphaFoldDB" id="A0AA45R3P0"/>
<dbReference type="InterPro" id="IPR036291">
    <property type="entry name" value="NAD(P)-bd_dom_sf"/>
</dbReference>
<evidence type="ECO:0000313" key="3">
    <source>
        <dbReference type="EMBL" id="QUF03783.1"/>
    </source>
</evidence>
<gene>
    <name evidence="3" type="ORF">KCV87_31185</name>
</gene>
<sequence length="341" mass="37077">MSALRAGTSVNARSWAGRTVLVTGGLGFLGSHFTTELLASGAHVLCLHRGDRFGRLAELPRTSALRTARVDLHDERALAAAVDAHTPAVDAVVHCAALDGNAEFKLKNSARILDTNLRFTSNVLNCARERRVRDVVLVSSAEVYRTDDSAPVAEEHDYRSRMRYAPDGYYLSKVFGEVLAELYRDQFGMNLFLARPTNVYGPRDGFHAPSGRVVPSMMACLARGQDIEVWGDGRQTRSFVHAADVAKATLQMVAANRHRTFNIGTGESVSIADLAHAVAEALDVPGRVRFLFDRPTGPSARQLDVSRMAGVVDFTPRSLAVGLRETADWFRARGFAPGLAG</sequence>
<feature type="domain" description="NAD-dependent epimerase/dehydratase" evidence="2">
    <location>
        <begin position="20"/>
        <end position="264"/>
    </location>
</feature>
<evidence type="ECO:0000256" key="1">
    <source>
        <dbReference type="ARBA" id="ARBA00007637"/>
    </source>
</evidence>
<evidence type="ECO:0000259" key="2">
    <source>
        <dbReference type="Pfam" id="PF01370"/>
    </source>
</evidence>